<keyword evidence="3" id="KW-1185">Reference proteome</keyword>
<reference evidence="2" key="1">
    <citation type="journal article" date="2023" name="Mol. Phylogenet. Evol.">
        <title>Genome-scale phylogeny and comparative genomics of the fungal order Sordariales.</title>
        <authorList>
            <person name="Hensen N."/>
            <person name="Bonometti L."/>
            <person name="Westerberg I."/>
            <person name="Brannstrom I.O."/>
            <person name="Guillou S."/>
            <person name="Cros-Aarteil S."/>
            <person name="Calhoun S."/>
            <person name="Haridas S."/>
            <person name="Kuo A."/>
            <person name="Mondo S."/>
            <person name="Pangilinan J."/>
            <person name="Riley R."/>
            <person name="LaButti K."/>
            <person name="Andreopoulos B."/>
            <person name="Lipzen A."/>
            <person name="Chen C."/>
            <person name="Yan M."/>
            <person name="Daum C."/>
            <person name="Ng V."/>
            <person name="Clum A."/>
            <person name="Steindorff A."/>
            <person name="Ohm R.A."/>
            <person name="Martin F."/>
            <person name="Silar P."/>
            <person name="Natvig D.O."/>
            <person name="Lalanne C."/>
            <person name="Gautier V."/>
            <person name="Ament-Velasquez S.L."/>
            <person name="Kruys A."/>
            <person name="Hutchinson M.I."/>
            <person name="Powell A.J."/>
            <person name="Barry K."/>
            <person name="Miller A.N."/>
            <person name="Grigoriev I.V."/>
            <person name="Debuchy R."/>
            <person name="Gladieux P."/>
            <person name="Hiltunen Thoren M."/>
            <person name="Johannesson H."/>
        </authorList>
    </citation>
    <scope>NUCLEOTIDE SEQUENCE</scope>
    <source>
        <strain evidence="2">CBS 333.67</strain>
    </source>
</reference>
<name>A0AAJ0H410_9PEZI</name>
<sequence length="155" mass="17291">MPGLLVDSKFPVCRTRFLRIVLYVLPLSTFLTLNISALFKSPPQGLTASALSRRAMQGSPYSWLQSWNHYSSCQVKVPQLLLLHLLHLPDGAITNLCLSSQLASRKCSILRLCFVQPSVSCRPVVDLPDGSWKNDLSLYVLYFILGSGQQVTIRV</sequence>
<dbReference type="AlphaFoldDB" id="A0AAJ0H410"/>
<keyword evidence="1" id="KW-0812">Transmembrane</keyword>
<reference evidence="2" key="2">
    <citation type="submission" date="2023-06" db="EMBL/GenBank/DDBJ databases">
        <authorList>
            <consortium name="Lawrence Berkeley National Laboratory"/>
            <person name="Mondo S.J."/>
            <person name="Hensen N."/>
            <person name="Bonometti L."/>
            <person name="Westerberg I."/>
            <person name="Brannstrom I.O."/>
            <person name="Guillou S."/>
            <person name="Cros-Aarteil S."/>
            <person name="Calhoun S."/>
            <person name="Haridas S."/>
            <person name="Kuo A."/>
            <person name="Pangilinan J."/>
            <person name="Riley R."/>
            <person name="Labutti K."/>
            <person name="Andreopoulos B."/>
            <person name="Lipzen A."/>
            <person name="Chen C."/>
            <person name="Yanf M."/>
            <person name="Daum C."/>
            <person name="Ng V."/>
            <person name="Clum A."/>
            <person name="Steindorff A."/>
            <person name="Ohm R."/>
            <person name="Martin F."/>
            <person name="Silar P."/>
            <person name="Natvig D."/>
            <person name="Lalanne C."/>
            <person name="Gautier V."/>
            <person name="Ament-Velasquez S.L."/>
            <person name="Kruys A."/>
            <person name="Hutchinson M.I."/>
            <person name="Powell A.J."/>
            <person name="Barry K."/>
            <person name="Miller A.N."/>
            <person name="Grigoriev I.V."/>
            <person name="Debuchy R."/>
            <person name="Gladieux P."/>
            <person name="Thoren M.H."/>
            <person name="Johannesson H."/>
        </authorList>
    </citation>
    <scope>NUCLEOTIDE SEQUENCE</scope>
    <source>
        <strain evidence="2">CBS 333.67</strain>
    </source>
</reference>
<protein>
    <submittedName>
        <fullName evidence="2">Uncharacterized protein</fullName>
    </submittedName>
</protein>
<gene>
    <name evidence="2" type="ORF">B0T15DRAFT_521478</name>
</gene>
<keyword evidence="1" id="KW-1133">Transmembrane helix</keyword>
<dbReference type="GeneID" id="87887392"/>
<dbReference type="RefSeq" id="XP_062727217.1">
    <property type="nucleotide sequence ID" value="XM_062868563.1"/>
</dbReference>
<proteinExistence type="predicted"/>
<dbReference type="EMBL" id="JAUDZG010000001">
    <property type="protein sequence ID" value="KAK3311437.1"/>
    <property type="molecule type" value="Genomic_DNA"/>
</dbReference>
<accession>A0AAJ0H410</accession>
<feature type="transmembrane region" description="Helical" evidence="1">
    <location>
        <begin position="20"/>
        <end position="39"/>
    </location>
</feature>
<dbReference type="Proteomes" id="UP001273166">
    <property type="component" value="Unassembled WGS sequence"/>
</dbReference>
<organism evidence="2 3">
    <name type="scientific">Chaetomium strumarium</name>
    <dbReference type="NCBI Taxonomy" id="1170767"/>
    <lineage>
        <taxon>Eukaryota</taxon>
        <taxon>Fungi</taxon>
        <taxon>Dikarya</taxon>
        <taxon>Ascomycota</taxon>
        <taxon>Pezizomycotina</taxon>
        <taxon>Sordariomycetes</taxon>
        <taxon>Sordariomycetidae</taxon>
        <taxon>Sordariales</taxon>
        <taxon>Chaetomiaceae</taxon>
        <taxon>Chaetomium</taxon>
    </lineage>
</organism>
<evidence type="ECO:0000313" key="3">
    <source>
        <dbReference type="Proteomes" id="UP001273166"/>
    </source>
</evidence>
<evidence type="ECO:0000256" key="1">
    <source>
        <dbReference type="SAM" id="Phobius"/>
    </source>
</evidence>
<comment type="caution">
    <text evidence="2">The sequence shown here is derived from an EMBL/GenBank/DDBJ whole genome shotgun (WGS) entry which is preliminary data.</text>
</comment>
<evidence type="ECO:0000313" key="2">
    <source>
        <dbReference type="EMBL" id="KAK3311437.1"/>
    </source>
</evidence>
<keyword evidence="1" id="KW-0472">Membrane</keyword>